<feature type="compositionally biased region" description="Basic residues" evidence="1">
    <location>
        <begin position="14"/>
        <end position="30"/>
    </location>
</feature>
<dbReference type="EMBL" id="LR796558">
    <property type="protein sequence ID" value="CAB4151216.1"/>
    <property type="molecule type" value="Genomic_DNA"/>
</dbReference>
<gene>
    <name evidence="2" type="ORF">UFOVP592_5</name>
</gene>
<name>A0A6J5N1W0_9CAUD</name>
<sequence length="71" mass="8257">MSTIKPLSAEHRASIRHTLKTSPNKRKPKQIHTPEGVFDSVRAYALAKGLAPITIYKRIKLYPQQYYYQQK</sequence>
<proteinExistence type="predicted"/>
<evidence type="ECO:0000313" key="2">
    <source>
        <dbReference type="EMBL" id="CAB4151216.1"/>
    </source>
</evidence>
<reference evidence="2" key="1">
    <citation type="submission" date="2020-04" db="EMBL/GenBank/DDBJ databases">
        <authorList>
            <person name="Chiriac C."/>
            <person name="Salcher M."/>
            <person name="Ghai R."/>
            <person name="Kavagutti S V."/>
        </authorList>
    </citation>
    <scope>NUCLEOTIDE SEQUENCE</scope>
</reference>
<feature type="region of interest" description="Disordered" evidence="1">
    <location>
        <begin position="1"/>
        <end position="32"/>
    </location>
</feature>
<organism evidence="2">
    <name type="scientific">uncultured Caudovirales phage</name>
    <dbReference type="NCBI Taxonomy" id="2100421"/>
    <lineage>
        <taxon>Viruses</taxon>
        <taxon>Duplodnaviria</taxon>
        <taxon>Heunggongvirae</taxon>
        <taxon>Uroviricota</taxon>
        <taxon>Caudoviricetes</taxon>
        <taxon>Peduoviridae</taxon>
        <taxon>Maltschvirus</taxon>
        <taxon>Maltschvirus maltsch</taxon>
    </lineage>
</organism>
<protein>
    <submittedName>
        <fullName evidence="2">Uncharacterized protein</fullName>
    </submittedName>
</protein>
<accession>A0A6J5N1W0</accession>
<evidence type="ECO:0000256" key="1">
    <source>
        <dbReference type="SAM" id="MobiDB-lite"/>
    </source>
</evidence>